<keyword evidence="11" id="KW-1185">Reference proteome</keyword>
<evidence type="ECO:0000313" key="11">
    <source>
        <dbReference type="Proteomes" id="UP000729913"/>
    </source>
</evidence>
<dbReference type="GO" id="GO:0005856">
    <property type="term" value="C:cytoskeleton"/>
    <property type="evidence" value="ECO:0007669"/>
    <property type="project" value="UniProtKB-SubCell"/>
</dbReference>
<evidence type="ECO:0000313" key="10">
    <source>
        <dbReference type="EMBL" id="KAG8038727.1"/>
    </source>
</evidence>
<keyword evidence="7" id="KW-0206">Cytoskeleton</keyword>
<evidence type="ECO:0000256" key="4">
    <source>
        <dbReference type="ARBA" id="ARBA00022574"/>
    </source>
</evidence>
<evidence type="ECO:0000256" key="7">
    <source>
        <dbReference type="ARBA" id="ARBA00023212"/>
    </source>
</evidence>
<keyword evidence="3" id="KW-0963">Cytoplasm</keyword>
<dbReference type="OrthoDB" id="1935234at2759"/>
<proteinExistence type="predicted"/>
<organism evidence="10 11">
    <name type="scientific">Cotesia typhae</name>
    <dbReference type="NCBI Taxonomy" id="2053667"/>
    <lineage>
        <taxon>Eukaryota</taxon>
        <taxon>Metazoa</taxon>
        <taxon>Ecdysozoa</taxon>
        <taxon>Arthropoda</taxon>
        <taxon>Hexapoda</taxon>
        <taxon>Insecta</taxon>
        <taxon>Pterygota</taxon>
        <taxon>Neoptera</taxon>
        <taxon>Endopterygota</taxon>
        <taxon>Hymenoptera</taxon>
        <taxon>Apocrita</taxon>
        <taxon>Ichneumonoidea</taxon>
        <taxon>Braconidae</taxon>
        <taxon>Microgastrinae</taxon>
        <taxon>Cotesia</taxon>
    </lineage>
</organism>
<feature type="coiled-coil region" evidence="9">
    <location>
        <begin position="520"/>
        <end position="575"/>
    </location>
</feature>
<reference evidence="10" key="1">
    <citation type="submission" date="2020-03" db="EMBL/GenBank/DDBJ databases">
        <authorList>
            <person name="Chebbi M.A."/>
            <person name="Drezen J.M."/>
        </authorList>
    </citation>
    <scope>NUCLEOTIDE SEQUENCE</scope>
    <source>
        <tissue evidence="10">Whole body</tissue>
    </source>
</reference>
<feature type="non-terminal residue" evidence="10">
    <location>
        <position position="1"/>
    </location>
</feature>
<keyword evidence="8" id="KW-0966">Cell projection</keyword>
<evidence type="ECO:0000256" key="1">
    <source>
        <dbReference type="ARBA" id="ARBA00004138"/>
    </source>
</evidence>
<evidence type="ECO:0000256" key="6">
    <source>
        <dbReference type="ARBA" id="ARBA00023054"/>
    </source>
</evidence>
<evidence type="ECO:0000256" key="5">
    <source>
        <dbReference type="ARBA" id="ARBA00022737"/>
    </source>
</evidence>
<accession>A0A8J5QYG4</accession>
<protein>
    <submittedName>
        <fullName evidence="10">Uncharacterized protein</fullName>
    </submittedName>
</protein>
<feature type="coiled-coil region" evidence="9">
    <location>
        <begin position="637"/>
        <end position="664"/>
    </location>
</feature>
<keyword evidence="4" id="KW-0853">WD repeat</keyword>
<feature type="coiled-coil region" evidence="9">
    <location>
        <begin position="404"/>
        <end position="438"/>
    </location>
</feature>
<feature type="coiled-coil region" evidence="9">
    <location>
        <begin position="168"/>
        <end position="202"/>
    </location>
</feature>
<comment type="caution">
    <text evidence="10">The sequence shown here is derived from an EMBL/GenBank/DDBJ whole genome shotgun (WGS) entry which is preliminary data.</text>
</comment>
<dbReference type="EMBL" id="JAAOIC020000041">
    <property type="protein sequence ID" value="KAG8038727.1"/>
    <property type="molecule type" value="Genomic_DNA"/>
</dbReference>
<dbReference type="PANTHER" id="PTHR14885">
    <property type="entry name" value="CILIA- AND FLAGELLA-ASSOCIATED PROTEIN 43-RELATED"/>
    <property type="match status" value="1"/>
</dbReference>
<sequence length="986" mass="116402">HSVKEKILGDEFEKIYGEIQKEILEIEDSERKDELGIEEESHEEFLEENEEIKIEGVESFLKGLSPEMIQNKLGAQINQMLRKYRERKARLAQRAQEWKIMHASKPDPEADNEEDVRAVEEAKKTIGDYKLKISNDFEYNKDFKKKRDTTLSKYKQLLDCRKKTHLLREGFNDRLREVRTKKLNLQKEVAELIDKLKFIHSEIPEKNIKPLPKLLEINYDLEFPERNLEMEKYKSLAEKFNESRSKQYSKSSTESPAQMNLVPKFYDEEYEILLLDQRMINSQINDPEEDSLRVSVKLEIPEDKIEEINSGDFEQTPWELEMKLARVSKKIYQQDCIIGFIEKSYEEIDEELDKLEKERLEVQADSIYSELNQLTLQQELIVLREFEGKENLMIKNVDDGICQQEIIERKIQKLNSSIEIKKKEVLKITEKIKELNRQFASMISENKFSEYLKKIYRKKFKLTRITDESSESSSSDSSTDDNQLSTDDENFYHLTLDENTCPVGCDEDLYNSAFSMRAKRHELEARMRDDQKILENFRKQLEHEKKTMRVIENNLNSSRRELQDYLKEKQKKLNEIDVTVILKLHQLQHVKGDDLEKISDCVVFDKSKLSQLYTRVGELQQETTDQKIKHKKNRQHLHRVEIDCEYMESEIKRLKEEIKQEMIQKFGKEVSLTSLYEAVLRRMVYDVKADMKNMIKSYDKEIKGAEEQYKKQVKVLEELIKDNTEKLGLMTALEQERRKLKRIIKHKPENEENIKKVEKDHQEEIKRLEIILRNQRQQKELFRNEIRNLRLKSQPLPPVYRKSTKVLSLDEEFKFGDSLMDNESYSNPEMEDEINREVQKFMREFDGFNCKELVEEIKDNLKIGGNLKCLKKINEILKNNLGDKYEEQNLVDVISRLEVESETLAANLSLNWDVKSKIEELLSSLELKADLATVNSLLNYLHAGNSDAAVDYLVGKLSSSDSEVNSAVRDYAGKMLAEIKECLTKN</sequence>
<feature type="coiled-coil region" evidence="9">
    <location>
        <begin position="338"/>
        <end position="377"/>
    </location>
</feature>
<dbReference type="GO" id="GO:0005929">
    <property type="term" value="C:cilium"/>
    <property type="evidence" value="ECO:0007669"/>
    <property type="project" value="UniProtKB-SubCell"/>
</dbReference>
<name>A0A8J5QYG4_9HYME</name>
<evidence type="ECO:0000256" key="8">
    <source>
        <dbReference type="ARBA" id="ARBA00023273"/>
    </source>
</evidence>
<gene>
    <name evidence="10" type="ORF">G9C98_000282</name>
</gene>
<evidence type="ECO:0000256" key="3">
    <source>
        <dbReference type="ARBA" id="ARBA00022490"/>
    </source>
</evidence>
<dbReference type="AlphaFoldDB" id="A0A8J5QYG4"/>
<evidence type="ECO:0000256" key="9">
    <source>
        <dbReference type="SAM" id="Coils"/>
    </source>
</evidence>
<keyword evidence="6 9" id="KW-0175">Coiled coil</keyword>
<comment type="subcellular location">
    <subcellularLocation>
        <location evidence="1">Cell projection</location>
        <location evidence="1">Cilium</location>
    </subcellularLocation>
    <subcellularLocation>
        <location evidence="2">Cytoplasm</location>
        <location evidence="2">Cytoskeleton</location>
    </subcellularLocation>
</comment>
<reference evidence="10" key="2">
    <citation type="submission" date="2021-04" db="EMBL/GenBank/DDBJ databases">
        <title>Genome-wide patterns of bracovirus chromosomal integration into multiple host tissues during parasitism.</title>
        <authorList>
            <person name="Chebbi M.A.C."/>
        </authorList>
    </citation>
    <scope>NUCLEOTIDE SEQUENCE</scope>
    <source>
        <tissue evidence="10">Whole body</tissue>
    </source>
</reference>
<dbReference type="Proteomes" id="UP000729913">
    <property type="component" value="Unassembled WGS sequence"/>
</dbReference>
<feature type="coiled-coil region" evidence="9">
    <location>
        <begin position="688"/>
        <end position="792"/>
    </location>
</feature>
<dbReference type="PANTHER" id="PTHR14885:SF3">
    <property type="entry name" value="CILIA- AND FLAGELLA-ASSOCIATED PROTEIN 44"/>
    <property type="match status" value="1"/>
</dbReference>
<evidence type="ECO:0000256" key="2">
    <source>
        <dbReference type="ARBA" id="ARBA00004245"/>
    </source>
</evidence>
<keyword evidence="5" id="KW-0677">Repeat</keyword>